<protein>
    <submittedName>
        <fullName evidence="1">DUF2514 domain-containing protein</fullName>
    </submittedName>
</protein>
<name>A0ABT5NRF8_9PSED</name>
<dbReference type="RefSeq" id="WP_273913988.1">
    <property type="nucleotide sequence ID" value="NZ_JAMDGX010000125.1"/>
</dbReference>
<keyword evidence="2" id="KW-1185">Reference proteome</keyword>
<dbReference type="Pfam" id="PF10721">
    <property type="entry name" value="DUF2514"/>
    <property type="match status" value="1"/>
</dbReference>
<dbReference type="EMBL" id="JAMDGY010000023">
    <property type="protein sequence ID" value="MDD0990753.1"/>
    <property type="molecule type" value="Genomic_DNA"/>
</dbReference>
<proteinExistence type="predicted"/>
<dbReference type="InterPro" id="IPR019659">
    <property type="entry name" value="DUF2514"/>
</dbReference>
<accession>A0ABT5NRF8</accession>
<sequence length="162" mass="17162">MISVRTIGAAVTLALVLGAFWGTYQHGRSTMSAEWRERWATRDTADKAAQAQAEATERTREQAHQQTINKVVQDGQRIIDQAFADAADARAADGLRHTPDELAGRVAAQAGSHSCTAATSAAATRAVLVLADVLKRADARAGDLAATADQSRGRGVTCEQAY</sequence>
<evidence type="ECO:0000313" key="1">
    <source>
        <dbReference type="EMBL" id="MDD0990753.1"/>
    </source>
</evidence>
<reference evidence="1 2" key="1">
    <citation type="submission" date="2022-05" db="EMBL/GenBank/DDBJ databases">
        <title>Novel Pseudomonas spp. Isolated from a Rainbow Trout Aquaculture Facility.</title>
        <authorList>
            <person name="Testerman T."/>
            <person name="Graf J."/>
        </authorList>
    </citation>
    <scope>NUCLEOTIDE SEQUENCE [LARGE SCALE GENOMIC DNA]</scope>
    <source>
        <strain evidence="1 2">ID681</strain>
    </source>
</reference>
<organism evidence="1 2">
    <name type="scientific">Pseudomonas fontis</name>
    <dbReference type="NCBI Taxonomy" id="2942633"/>
    <lineage>
        <taxon>Bacteria</taxon>
        <taxon>Pseudomonadati</taxon>
        <taxon>Pseudomonadota</taxon>
        <taxon>Gammaproteobacteria</taxon>
        <taxon>Pseudomonadales</taxon>
        <taxon>Pseudomonadaceae</taxon>
        <taxon>Pseudomonas</taxon>
    </lineage>
</organism>
<feature type="non-terminal residue" evidence="1">
    <location>
        <position position="162"/>
    </location>
</feature>
<gene>
    <name evidence="1" type="ORF">M5G11_09410</name>
</gene>
<comment type="caution">
    <text evidence="1">The sequence shown here is derived from an EMBL/GenBank/DDBJ whole genome shotgun (WGS) entry which is preliminary data.</text>
</comment>
<evidence type="ECO:0000313" key="2">
    <source>
        <dbReference type="Proteomes" id="UP001148203"/>
    </source>
</evidence>
<dbReference type="Proteomes" id="UP001148203">
    <property type="component" value="Unassembled WGS sequence"/>
</dbReference>